<evidence type="ECO:0000256" key="11">
    <source>
        <dbReference type="ARBA" id="ARBA00023239"/>
    </source>
</evidence>
<keyword evidence="6" id="KW-0547">Nucleotide-binding</keyword>
<keyword evidence="7" id="KW-0067">ATP-binding</keyword>
<evidence type="ECO:0000256" key="3">
    <source>
        <dbReference type="ARBA" id="ARBA00012201"/>
    </source>
</evidence>
<proteinExistence type="predicted"/>
<dbReference type="PANTHER" id="PTHR45627">
    <property type="entry name" value="ADENYLATE CYCLASE TYPE 1"/>
    <property type="match status" value="1"/>
</dbReference>
<evidence type="ECO:0000256" key="9">
    <source>
        <dbReference type="ARBA" id="ARBA00022989"/>
    </source>
</evidence>
<evidence type="ECO:0000256" key="5">
    <source>
        <dbReference type="ARBA" id="ARBA00022723"/>
    </source>
</evidence>
<keyword evidence="11" id="KW-0456">Lyase</keyword>
<comment type="catalytic activity">
    <reaction evidence="1">
        <text>ATP = 3',5'-cyclic AMP + diphosphate</text>
        <dbReference type="Rhea" id="RHEA:15389"/>
        <dbReference type="ChEBI" id="CHEBI:30616"/>
        <dbReference type="ChEBI" id="CHEBI:33019"/>
        <dbReference type="ChEBI" id="CHEBI:58165"/>
        <dbReference type="EC" id="4.6.1.1"/>
    </reaction>
</comment>
<dbReference type="GO" id="GO:0005886">
    <property type="term" value="C:plasma membrane"/>
    <property type="evidence" value="ECO:0007669"/>
    <property type="project" value="TreeGrafter"/>
</dbReference>
<dbReference type="GO" id="GO:0005524">
    <property type="term" value="F:ATP binding"/>
    <property type="evidence" value="ECO:0007669"/>
    <property type="project" value="UniProtKB-KW"/>
</dbReference>
<accession>A0A9J6GC35</accession>
<dbReference type="SUPFAM" id="SSF55073">
    <property type="entry name" value="Nucleotide cyclase"/>
    <property type="match status" value="1"/>
</dbReference>
<name>A0A9J6GC35_HAELO</name>
<dbReference type="GO" id="GO:0035556">
    <property type="term" value="P:intracellular signal transduction"/>
    <property type="evidence" value="ECO:0007669"/>
    <property type="project" value="InterPro"/>
</dbReference>
<dbReference type="VEuPathDB" id="VectorBase:HLOH_050455"/>
<evidence type="ECO:0000259" key="12">
    <source>
        <dbReference type="PROSITE" id="PS50125"/>
    </source>
</evidence>
<dbReference type="GO" id="GO:0004016">
    <property type="term" value="F:adenylate cyclase activity"/>
    <property type="evidence" value="ECO:0007669"/>
    <property type="project" value="UniProtKB-EC"/>
</dbReference>
<dbReference type="Proteomes" id="UP000821853">
    <property type="component" value="Chromosome 4"/>
</dbReference>
<dbReference type="SMART" id="SM00044">
    <property type="entry name" value="CYCc"/>
    <property type="match status" value="1"/>
</dbReference>
<evidence type="ECO:0000256" key="8">
    <source>
        <dbReference type="ARBA" id="ARBA00022842"/>
    </source>
</evidence>
<dbReference type="OMA" id="RNGIRTC"/>
<protein>
    <recommendedName>
        <fullName evidence="3">adenylate cyclase</fullName>
        <ecNumber evidence="3">4.6.1.1</ecNumber>
    </recommendedName>
</protein>
<dbReference type="Gene3D" id="3.30.70.1230">
    <property type="entry name" value="Nucleotide cyclase"/>
    <property type="match status" value="1"/>
</dbReference>
<dbReference type="AlphaFoldDB" id="A0A9J6GC35"/>
<comment type="caution">
    <text evidence="13">The sequence shown here is derived from an EMBL/GenBank/DDBJ whole genome shotgun (WGS) entry which is preliminary data.</text>
</comment>
<comment type="subcellular location">
    <subcellularLocation>
        <location evidence="2">Membrane</location>
        <topology evidence="2">Multi-pass membrane protein</topology>
    </subcellularLocation>
</comment>
<keyword evidence="14" id="KW-1185">Reference proteome</keyword>
<keyword evidence="10" id="KW-0472">Membrane</keyword>
<evidence type="ECO:0000256" key="4">
    <source>
        <dbReference type="ARBA" id="ARBA00022692"/>
    </source>
</evidence>
<dbReference type="GO" id="GO:0007189">
    <property type="term" value="P:adenylate cyclase-activating G protein-coupled receptor signaling pathway"/>
    <property type="evidence" value="ECO:0007669"/>
    <property type="project" value="TreeGrafter"/>
</dbReference>
<dbReference type="Pfam" id="PF00211">
    <property type="entry name" value="Guanylate_cyc"/>
    <property type="match status" value="1"/>
</dbReference>
<reference evidence="13 14" key="1">
    <citation type="journal article" date="2020" name="Cell">
        <title>Large-Scale Comparative Analyses of Tick Genomes Elucidate Their Genetic Diversity and Vector Capacities.</title>
        <authorList>
            <consortium name="Tick Genome and Microbiome Consortium (TIGMIC)"/>
            <person name="Jia N."/>
            <person name="Wang J."/>
            <person name="Shi W."/>
            <person name="Du L."/>
            <person name="Sun Y."/>
            <person name="Zhan W."/>
            <person name="Jiang J.F."/>
            <person name="Wang Q."/>
            <person name="Zhang B."/>
            <person name="Ji P."/>
            <person name="Bell-Sakyi L."/>
            <person name="Cui X.M."/>
            <person name="Yuan T.T."/>
            <person name="Jiang B.G."/>
            <person name="Yang W.F."/>
            <person name="Lam T.T."/>
            <person name="Chang Q.C."/>
            <person name="Ding S.J."/>
            <person name="Wang X.J."/>
            <person name="Zhu J.G."/>
            <person name="Ruan X.D."/>
            <person name="Zhao L."/>
            <person name="Wei J.T."/>
            <person name="Ye R.Z."/>
            <person name="Que T.C."/>
            <person name="Du C.H."/>
            <person name="Zhou Y.H."/>
            <person name="Cheng J.X."/>
            <person name="Dai P.F."/>
            <person name="Guo W.B."/>
            <person name="Han X.H."/>
            <person name="Huang E.J."/>
            <person name="Li L.F."/>
            <person name="Wei W."/>
            <person name="Gao Y.C."/>
            <person name="Liu J.Z."/>
            <person name="Shao H.Z."/>
            <person name="Wang X."/>
            <person name="Wang C.C."/>
            <person name="Yang T.C."/>
            <person name="Huo Q.B."/>
            <person name="Li W."/>
            <person name="Chen H.Y."/>
            <person name="Chen S.E."/>
            <person name="Zhou L.G."/>
            <person name="Ni X.B."/>
            <person name="Tian J.H."/>
            <person name="Sheng Y."/>
            <person name="Liu T."/>
            <person name="Pan Y.S."/>
            <person name="Xia L.Y."/>
            <person name="Li J."/>
            <person name="Zhao F."/>
            <person name="Cao W.C."/>
        </authorList>
    </citation>
    <scope>NUCLEOTIDE SEQUENCE [LARGE SCALE GENOMIC DNA]</scope>
    <source>
        <strain evidence="13">HaeL-2018</strain>
    </source>
</reference>
<gene>
    <name evidence="13" type="ORF">HPB48_009639</name>
</gene>
<feature type="domain" description="Guanylate cyclase" evidence="12">
    <location>
        <begin position="117"/>
        <end position="244"/>
    </location>
</feature>
<dbReference type="CDD" id="cd07302">
    <property type="entry name" value="CHD"/>
    <property type="match status" value="1"/>
</dbReference>
<dbReference type="GO" id="GO:0006171">
    <property type="term" value="P:cAMP biosynthetic process"/>
    <property type="evidence" value="ECO:0007669"/>
    <property type="project" value="TreeGrafter"/>
</dbReference>
<dbReference type="InterPro" id="IPR029787">
    <property type="entry name" value="Nucleotide_cyclase"/>
</dbReference>
<evidence type="ECO:0000256" key="10">
    <source>
        <dbReference type="ARBA" id="ARBA00023136"/>
    </source>
</evidence>
<evidence type="ECO:0000256" key="2">
    <source>
        <dbReference type="ARBA" id="ARBA00004141"/>
    </source>
</evidence>
<keyword evidence="9" id="KW-1133">Transmembrane helix</keyword>
<evidence type="ECO:0000313" key="13">
    <source>
        <dbReference type="EMBL" id="KAH9372415.1"/>
    </source>
</evidence>
<dbReference type="OrthoDB" id="6425946at2759"/>
<keyword evidence="4" id="KW-0812">Transmembrane</keyword>
<dbReference type="EC" id="4.6.1.1" evidence="3"/>
<keyword evidence="8" id="KW-0460">Magnesium</keyword>
<evidence type="ECO:0000313" key="14">
    <source>
        <dbReference type="Proteomes" id="UP000821853"/>
    </source>
</evidence>
<keyword evidence="5" id="KW-0479">Metal-binding</keyword>
<dbReference type="InterPro" id="IPR001054">
    <property type="entry name" value="A/G_cyclase"/>
</dbReference>
<evidence type="ECO:0000256" key="7">
    <source>
        <dbReference type="ARBA" id="ARBA00022840"/>
    </source>
</evidence>
<dbReference type="EMBL" id="JABSTR010000006">
    <property type="protein sequence ID" value="KAH9372415.1"/>
    <property type="molecule type" value="Genomic_DNA"/>
</dbReference>
<evidence type="ECO:0000256" key="1">
    <source>
        <dbReference type="ARBA" id="ARBA00001593"/>
    </source>
</evidence>
<dbReference type="PANTHER" id="PTHR45627:SF30">
    <property type="entry name" value="ADENYLATE CYCLASE TYPE 3"/>
    <property type="match status" value="1"/>
</dbReference>
<dbReference type="PROSITE" id="PS50125">
    <property type="entry name" value="GUANYLATE_CYCLASE_2"/>
    <property type="match status" value="1"/>
</dbReference>
<sequence length="250" mass="28172">MAFRTTTARTRGAGTMRACKITLTGVSRGPTTGTKRPFIGIPESRKKKKNKYNLWHLQKKDSRWVCYRATRDIRREQERLLLSVLPKHVAAELKQDLDAVVQGPFKKIYMSRHENVSILFADIVGFTAFSSTCPAPQLVRTLNELFARFDKLSDKFHQLRIKILGDCYYCVSGAPEERPDHAVLCVHMGLSMVEAIRSVRDQTRSGVDMRVGIHTGAVLAGVLGQRQWQYDVYSKDVVLANKMESGGMPG</sequence>
<organism evidence="13 14">
    <name type="scientific">Haemaphysalis longicornis</name>
    <name type="common">Bush tick</name>
    <dbReference type="NCBI Taxonomy" id="44386"/>
    <lineage>
        <taxon>Eukaryota</taxon>
        <taxon>Metazoa</taxon>
        <taxon>Ecdysozoa</taxon>
        <taxon>Arthropoda</taxon>
        <taxon>Chelicerata</taxon>
        <taxon>Arachnida</taxon>
        <taxon>Acari</taxon>
        <taxon>Parasitiformes</taxon>
        <taxon>Ixodida</taxon>
        <taxon>Ixodoidea</taxon>
        <taxon>Ixodidae</taxon>
        <taxon>Haemaphysalinae</taxon>
        <taxon>Haemaphysalis</taxon>
    </lineage>
</organism>
<evidence type="ECO:0000256" key="6">
    <source>
        <dbReference type="ARBA" id="ARBA00022741"/>
    </source>
</evidence>
<dbReference type="GO" id="GO:0046872">
    <property type="term" value="F:metal ion binding"/>
    <property type="evidence" value="ECO:0007669"/>
    <property type="project" value="UniProtKB-KW"/>
</dbReference>